<protein>
    <submittedName>
        <fullName evidence="1">Uncharacterized protein</fullName>
    </submittedName>
</protein>
<evidence type="ECO:0000313" key="1">
    <source>
        <dbReference type="EMBL" id="TKA25631.1"/>
    </source>
</evidence>
<dbReference type="Proteomes" id="UP000310066">
    <property type="component" value="Unassembled WGS sequence"/>
</dbReference>
<dbReference type="AlphaFoldDB" id="A0A4U0TTM7"/>
<comment type="caution">
    <text evidence="1">The sequence shown here is derived from an EMBL/GenBank/DDBJ whole genome shotgun (WGS) entry which is preliminary data.</text>
</comment>
<dbReference type="EMBL" id="NAJP01000154">
    <property type="protein sequence ID" value="TKA25631.1"/>
    <property type="molecule type" value="Genomic_DNA"/>
</dbReference>
<evidence type="ECO:0000313" key="2">
    <source>
        <dbReference type="Proteomes" id="UP000310066"/>
    </source>
</evidence>
<organism evidence="1 2">
    <name type="scientific">Friedmanniomyces endolithicus</name>
    <dbReference type="NCBI Taxonomy" id="329885"/>
    <lineage>
        <taxon>Eukaryota</taxon>
        <taxon>Fungi</taxon>
        <taxon>Dikarya</taxon>
        <taxon>Ascomycota</taxon>
        <taxon>Pezizomycotina</taxon>
        <taxon>Dothideomycetes</taxon>
        <taxon>Dothideomycetidae</taxon>
        <taxon>Mycosphaerellales</taxon>
        <taxon>Teratosphaeriaceae</taxon>
        <taxon>Friedmanniomyces</taxon>
    </lineage>
</organism>
<name>A0A4U0TTM7_9PEZI</name>
<gene>
    <name evidence="1" type="ORF">B0A54_17425</name>
</gene>
<reference evidence="1 2" key="1">
    <citation type="submission" date="2017-03" db="EMBL/GenBank/DDBJ databases">
        <title>Genomes of endolithic fungi from Antarctica.</title>
        <authorList>
            <person name="Coleine C."/>
            <person name="Masonjones S."/>
            <person name="Stajich J.E."/>
        </authorList>
    </citation>
    <scope>NUCLEOTIDE SEQUENCE [LARGE SCALE GENOMIC DNA]</scope>
    <source>
        <strain evidence="1 2">CCFEE 5311</strain>
    </source>
</reference>
<accession>A0A4U0TTM7</accession>
<sequence>MTIQAVIEMMHPFTDQVMVEIGHAIRDGSMSEAGNDIVMSESEHGIEYERLTRIKIMCEISIKCRSRTIALHEMMYTNAYTMMCVNGHESSYGTPTGNGSESLTLYVFKPTDAEKYSNGELNT</sequence>
<proteinExistence type="predicted"/>
<dbReference type="OrthoDB" id="10490452at2759"/>